<gene>
    <name evidence="1" type="ORF">ACFO8L_23405</name>
</gene>
<dbReference type="Proteomes" id="UP001595891">
    <property type="component" value="Unassembled WGS sequence"/>
</dbReference>
<proteinExistence type="predicted"/>
<accession>A0ABV9EKB9</accession>
<sequence>MSHHGTKPLFQIKSFLTALVERADRTLCADQDGWALRLGWTVTRTGFGARRYRDPRFDALRAGRAAACVPAAEIPPTTEIPERRVPADSLEWR</sequence>
<name>A0ABV9EKB9_9ACTN</name>
<keyword evidence="2" id="KW-1185">Reference proteome</keyword>
<organism evidence="1 2">
    <name type="scientific">Sphaerisporangium corydalis</name>
    <dbReference type="NCBI Taxonomy" id="1441875"/>
    <lineage>
        <taxon>Bacteria</taxon>
        <taxon>Bacillati</taxon>
        <taxon>Actinomycetota</taxon>
        <taxon>Actinomycetes</taxon>
        <taxon>Streptosporangiales</taxon>
        <taxon>Streptosporangiaceae</taxon>
        <taxon>Sphaerisporangium</taxon>
    </lineage>
</organism>
<comment type="caution">
    <text evidence="1">The sequence shown here is derived from an EMBL/GenBank/DDBJ whole genome shotgun (WGS) entry which is preliminary data.</text>
</comment>
<dbReference type="EMBL" id="JBHSFN010000014">
    <property type="protein sequence ID" value="MFC4589057.1"/>
    <property type="molecule type" value="Genomic_DNA"/>
</dbReference>
<evidence type="ECO:0000313" key="1">
    <source>
        <dbReference type="EMBL" id="MFC4589057.1"/>
    </source>
</evidence>
<dbReference type="RefSeq" id="WP_262847562.1">
    <property type="nucleotide sequence ID" value="NZ_JANZYP010000065.1"/>
</dbReference>
<protein>
    <submittedName>
        <fullName evidence="1">Uncharacterized protein</fullName>
    </submittedName>
</protein>
<reference evidence="2" key="1">
    <citation type="journal article" date="2019" name="Int. J. Syst. Evol. Microbiol.">
        <title>The Global Catalogue of Microorganisms (GCM) 10K type strain sequencing project: providing services to taxonomists for standard genome sequencing and annotation.</title>
        <authorList>
            <consortium name="The Broad Institute Genomics Platform"/>
            <consortium name="The Broad Institute Genome Sequencing Center for Infectious Disease"/>
            <person name="Wu L."/>
            <person name="Ma J."/>
        </authorList>
    </citation>
    <scope>NUCLEOTIDE SEQUENCE [LARGE SCALE GENOMIC DNA]</scope>
    <source>
        <strain evidence="2">CCUG 49560</strain>
    </source>
</reference>
<evidence type="ECO:0000313" key="2">
    <source>
        <dbReference type="Proteomes" id="UP001595891"/>
    </source>
</evidence>